<dbReference type="EMBL" id="MN739795">
    <property type="protein sequence ID" value="QHT26509.1"/>
    <property type="molecule type" value="Genomic_DNA"/>
</dbReference>
<feature type="compositionally biased region" description="Polar residues" evidence="1">
    <location>
        <begin position="30"/>
        <end position="39"/>
    </location>
</feature>
<proteinExistence type="predicted"/>
<organism evidence="2">
    <name type="scientific">viral metagenome</name>
    <dbReference type="NCBI Taxonomy" id="1070528"/>
    <lineage>
        <taxon>unclassified sequences</taxon>
        <taxon>metagenomes</taxon>
        <taxon>organismal metagenomes</taxon>
    </lineage>
</organism>
<accession>A0A6C0EE22</accession>
<protein>
    <submittedName>
        <fullName evidence="2">Uncharacterized protein</fullName>
    </submittedName>
</protein>
<reference evidence="2" key="1">
    <citation type="journal article" date="2020" name="Nature">
        <title>Giant virus diversity and host interactions through global metagenomics.</title>
        <authorList>
            <person name="Schulz F."/>
            <person name="Roux S."/>
            <person name="Paez-Espino D."/>
            <person name="Jungbluth S."/>
            <person name="Walsh D.A."/>
            <person name="Denef V.J."/>
            <person name="McMahon K.D."/>
            <person name="Konstantinidis K.T."/>
            <person name="Eloe-Fadrosh E.A."/>
            <person name="Kyrpides N.C."/>
            <person name="Woyke T."/>
        </authorList>
    </citation>
    <scope>NUCLEOTIDE SEQUENCE</scope>
    <source>
        <strain evidence="2">GVMAG-M-3300023179-27</strain>
    </source>
</reference>
<dbReference type="AlphaFoldDB" id="A0A6C0EE22"/>
<evidence type="ECO:0000256" key="1">
    <source>
        <dbReference type="SAM" id="MobiDB-lite"/>
    </source>
</evidence>
<evidence type="ECO:0000313" key="2">
    <source>
        <dbReference type="EMBL" id="QHT26509.1"/>
    </source>
</evidence>
<name>A0A6C0EE22_9ZZZZ</name>
<feature type="region of interest" description="Disordered" evidence="1">
    <location>
        <begin position="1"/>
        <end position="39"/>
    </location>
</feature>
<sequence>MNADGLQESRTARSSSIERDEETRPATLTMRDSGTLSVV</sequence>